<feature type="compositionally biased region" description="Gly residues" evidence="1">
    <location>
        <begin position="35"/>
        <end position="44"/>
    </location>
</feature>
<reference evidence="3 4" key="1">
    <citation type="submission" date="2017-04" db="EMBL/GenBank/DDBJ databases">
        <title>Draft genome sequence of Tuber borchii Vittad., a whitish edible truffle.</title>
        <authorList>
            <consortium name="DOE Joint Genome Institute"/>
            <person name="Murat C."/>
            <person name="Kuo A."/>
            <person name="Barry K.W."/>
            <person name="Clum A."/>
            <person name="Dockter R.B."/>
            <person name="Fauchery L."/>
            <person name="Iotti M."/>
            <person name="Kohler A."/>
            <person name="Labutti K."/>
            <person name="Lindquist E.A."/>
            <person name="Lipzen A."/>
            <person name="Ohm R.A."/>
            <person name="Wang M."/>
            <person name="Grigoriev I.V."/>
            <person name="Zambonelli A."/>
            <person name="Martin F.M."/>
        </authorList>
    </citation>
    <scope>NUCLEOTIDE SEQUENCE [LARGE SCALE GENOMIC DNA]</scope>
    <source>
        <strain evidence="3 4">Tbo3840</strain>
    </source>
</reference>
<keyword evidence="2" id="KW-1133">Transmembrane helix</keyword>
<organism evidence="3 4">
    <name type="scientific">Tuber borchii</name>
    <name type="common">White truffle</name>
    <dbReference type="NCBI Taxonomy" id="42251"/>
    <lineage>
        <taxon>Eukaryota</taxon>
        <taxon>Fungi</taxon>
        <taxon>Dikarya</taxon>
        <taxon>Ascomycota</taxon>
        <taxon>Pezizomycotina</taxon>
        <taxon>Pezizomycetes</taxon>
        <taxon>Pezizales</taxon>
        <taxon>Tuberaceae</taxon>
        <taxon>Tuber</taxon>
    </lineage>
</organism>
<dbReference type="OrthoDB" id="5417811at2759"/>
<feature type="compositionally biased region" description="Polar residues" evidence="1">
    <location>
        <begin position="80"/>
        <end position="97"/>
    </location>
</feature>
<proteinExistence type="predicted"/>
<name>A0A2T6ZCS7_TUBBO</name>
<feature type="region of interest" description="Disordered" evidence="1">
    <location>
        <begin position="70"/>
        <end position="97"/>
    </location>
</feature>
<keyword evidence="2" id="KW-0472">Membrane</keyword>
<sequence length="374" mass="41098">MPHPFARILGGGGEREPVGPQQAPEERPQRQRIGGIRGLLSGGRRGNDGALEPPTVMATPVQEMRSVGSNVVSPIPPVAGQQQNASTSPPASPLSRNDSIGYSAMGFYAPRHITPVPMQSIIERPEPAIRRDDVGISANTAEQPNEPRSPLLANLEAQGLVRPEGKRFWQKQSWRGLQSKLVAVLISGLFLAITLAVYLGLALSNDLRLRHEWHVLLILIILLATMFFCHALVRLCIMATNPGRFQRLSRNFARIPSVAGRGGYANPREPIRIHTPYGADDPSLADPAKSPPPVYGLWRCSVRVNPDQFYWVRRTSAGVPTIPEGREHSNRNSRTTPRPPSYASDDGVTYALAPHQLRHDPPLLPRPPEANRVR</sequence>
<feature type="transmembrane region" description="Helical" evidence="2">
    <location>
        <begin position="213"/>
        <end position="237"/>
    </location>
</feature>
<accession>A0A2T6ZCS7</accession>
<feature type="region of interest" description="Disordered" evidence="1">
    <location>
        <begin position="1"/>
        <end position="55"/>
    </location>
</feature>
<evidence type="ECO:0000313" key="4">
    <source>
        <dbReference type="Proteomes" id="UP000244722"/>
    </source>
</evidence>
<keyword evidence="2" id="KW-0812">Transmembrane</keyword>
<comment type="caution">
    <text evidence="3">The sequence shown here is derived from an EMBL/GenBank/DDBJ whole genome shotgun (WGS) entry which is preliminary data.</text>
</comment>
<dbReference type="Proteomes" id="UP000244722">
    <property type="component" value="Unassembled WGS sequence"/>
</dbReference>
<evidence type="ECO:0000313" key="3">
    <source>
        <dbReference type="EMBL" id="PUU73292.1"/>
    </source>
</evidence>
<feature type="region of interest" description="Disordered" evidence="1">
    <location>
        <begin position="320"/>
        <end position="374"/>
    </location>
</feature>
<gene>
    <name evidence="3" type="ORF">B9Z19DRAFT_1135445</name>
</gene>
<feature type="transmembrane region" description="Helical" evidence="2">
    <location>
        <begin position="181"/>
        <end position="201"/>
    </location>
</feature>
<keyword evidence="4" id="KW-1185">Reference proteome</keyword>
<protein>
    <submittedName>
        <fullName evidence="3">Uncharacterized protein</fullName>
    </submittedName>
</protein>
<evidence type="ECO:0000256" key="2">
    <source>
        <dbReference type="SAM" id="Phobius"/>
    </source>
</evidence>
<evidence type="ECO:0000256" key="1">
    <source>
        <dbReference type="SAM" id="MobiDB-lite"/>
    </source>
</evidence>
<dbReference type="EMBL" id="NESQ01000391">
    <property type="protein sequence ID" value="PUU73292.1"/>
    <property type="molecule type" value="Genomic_DNA"/>
</dbReference>
<dbReference type="AlphaFoldDB" id="A0A2T6ZCS7"/>